<proteinExistence type="inferred from homology"/>
<feature type="domain" description="DOP1 N-terminal" evidence="8">
    <location>
        <begin position="41"/>
        <end position="358"/>
    </location>
</feature>
<dbReference type="PANTHER" id="PTHR14042">
    <property type="entry name" value="DOPEY-RELATED"/>
    <property type="match status" value="1"/>
</dbReference>
<evidence type="ECO:0000256" key="4">
    <source>
        <dbReference type="ARBA" id="ARBA00023034"/>
    </source>
</evidence>
<dbReference type="GO" id="GO:0015031">
    <property type="term" value="P:protein transport"/>
    <property type="evidence" value="ECO:0007669"/>
    <property type="project" value="UniProtKB-KW"/>
</dbReference>
<feature type="compositionally biased region" description="Basic and acidic residues" evidence="7">
    <location>
        <begin position="1024"/>
        <end position="1035"/>
    </location>
</feature>
<reference evidence="11" key="1">
    <citation type="submission" date="2023-06" db="EMBL/GenBank/DDBJ databases">
        <title>Black Yeasts Isolated from many extreme environments.</title>
        <authorList>
            <person name="Coleine C."/>
            <person name="Stajich J.E."/>
            <person name="Selbmann L."/>
        </authorList>
    </citation>
    <scope>NUCLEOTIDE SEQUENCE</scope>
    <source>
        <strain evidence="11">CCFEE 5200</strain>
    </source>
</reference>
<evidence type="ECO:0000259" key="8">
    <source>
        <dbReference type="Pfam" id="PF04118"/>
    </source>
</evidence>
<evidence type="ECO:0000256" key="2">
    <source>
        <dbReference type="ARBA" id="ARBA00022448"/>
    </source>
</evidence>
<evidence type="ECO:0000256" key="1">
    <source>
        <dbReference type="ARBA" id="ARBA00004395"/>
    </source>
</evidence>
<gene>
    <name evidence="11" type="ORF">LTR91_001217</name>
</gene>
<dbReference type="SUPFAM" id="SSF48371">
    <property type="entry name" value="ARM repeat"/>
    <property type="match status" value="2"/>
</dbReference>
<dbReference type="InterPro" id="IPR040314">
    <property type="entry name" value="DOP1"/>
</dbReference>
<accession>A0AAN6R0J3</accession>
<protein>
    <recommendedName>
        <fullName evidence="13">Dopey N-terminal domain-containing protein</fullName>
    </recommendedName>
</protein>
<feature type="region of interest" description="Disordered" evidence="7">
    <location>
        <begin position="1"/>
        <end position="28"/>
    </location>
</feature>
<feature type="compositionally biased region" description="Polar residues" evidence="7">
    <location>
        <begin position="9"/>
        <end position="21"/>
    </location>
</feature>
<dbReference type="InterPro" id="IPR056458">
    <property type="entry name" value="TPR_DOP1_M"/>
</dbReference>
<evidence type="ECO:0000259" key="9">
    <source>
        <dbReference type="Pfam" id="PF24597"/>
    </source>
</evidence>
<feature type="compositionally biased region" description="Polar residues" evidence="7">
    <location>
        <begin position="1042"/>
        <end position="1052"/>
    </location>
</feature>
<dbReference type="GO" id="GO:0006895">
    <property type="term" value="P:Golgi to endosome transport"/>
    <property type="evidence" value="ECO:0007669"/>
    <property type="project" value="InterPro"/>
</dbReference>
<dbReference type="GO" id="GO:0005802">
    <property type="term" value="C:trans-Golgi network"/>
    <property type="evidence" value="ECO:0007669"/>
    <property type="project" value="TreeGrafter"/>
</dbReference>
<dbReference type="Pfam" id="PF24597">
    <property type="entry name" value="TPR_DOP1_M"/>
    <property type="match status" value="1"/>
</dbReference>
<organism evidence="11 12">
    <name type="scientific">Friedmanniomyces endolithicus</name>
    <dbReference type="NCBI Taxonomy" id="329885"/>
    <lineage>
        <taxon>Eukaryota</taxon>
        <taxon>Fungi</taxon>
        <taxon>Dikarya</taxon>
        <taxon>Ascomycota</taxon>
        <taxon>Pezizomycotina</taxon>
        <taxon>Dothideomycetes</taxon>
        <taxon>Dothideomycetidae</taxon>
        <taxon>Mycosphaerellales</taxon>
        <taxon>Teratosphaeriaceae</taxon>
        <taxon>Friedmanniomyces</taxon>
    </lineage>
</organism>
<dbReference type="Pfam" id="PF24598">
    <property type="entry name" value="DOP1_C"/>
    <property type="match status" value="1"/>
</dbReference>
<keyword evidence="12" id="KW-1185">Reference proteome</keyword>
<keyword evidence="5" id="KW-0472">Membrane</keyword>
<evidence type="ECO:0000256" key="6">
    <source>
        <dbReference type="ARBA" id="ARBA00046326"/>
    </source>
</evidence>
<dbReference type="Proteomes" id="UP001175353">
    <property type="component" value="Unassembled WGS sequence"/>
</dbReference>
<comment type="subcellular location">
    <subcellularLocation>
        <location evidence="1">Golgi apparatus membrane</location>
        <topology evidence="1">Peripheral membrane protein</topology>
    </subcellularLocation>
</comment>
<evidence type="ECO:0000313" key="11">
    <source>
        <dbReference type="EMBL" id="KAK1013621.1"/>
    </source>
</evidence>
<dbReference type="InterPro" id="IPR007249">
    <property type="entry name" value="DOP1_N"/>
</dbReference>
<name>A0AAN6R0J3_9PEZI</name>
<sequence>MSRDLTGGRRSTSPVISSGRSSPVPRAERRAVEDELYRADKGLRRYGALIERAVNSWDTAPQEWADYIAFLARLLKAIQSHPKDAPVLPHTEGVAYKLAQCLNPLLPSGVHQKALEVYTYIFQTFGLEYLSRHLPSYLPGLAPVLAFASLSVRPAVYALFEQYIIKLPISDLRPATKALMLCLLPALEEETSEDFGRALLILESLQETFESEYEQNGFFWQTLFLSIITSPSRRQGALNYLTRRLPKLVAQSLEQPEISKATDFHDLGGLSEDVEAVISPEPGLLIRCFAAGLWDSNPLVQRGFLELLVTHLPLSSPVLRQGMDGKDLDLLMSAATNVLLRRDMGLNRRLWSWLLGPEPKLASSGSPSSSPTTDRTHTGVVGLLSQPQYFNRLAEPALTRCLLTMFSSIDENPATKSRPFRICLSLMDRWEIGGSILPEIFLPAMKAVHAFSRVAPRTAVVEVQRSASLFFDGVEAKLIWATFVGKIQSVIEVSSTDSSEFGLLIWILDNFNIQDEEMVNVHVPLTTLYLLGKLDEQRSREHERGVQHALQLAKILVEFMPSRTGDRKNEKPQADAKETFSKEAALRAITKFYTDVQQGLETTPPPFDGAATALLLMQMAATLTLQALETSTGVLFHNCLDLFVSIQVKTPKESNASSTDELDNKLVETLEAVTASRQGLELQTLSSVVAYIAATKRDNATGEKTFSRMVPSLAELLWQHLSPGMPKYHVEATRLLWQLESIAAPEEVFEVALLDLMQPVNGAMLHGSNPQDAREETVRRFAVLWNHSIPLQMGTGPSGQSRRASSLLGMIDPVHIAYRTQLLAESLFRVVDLLREPPSPASEVAKRWLGNLPSLGSIFGLMFSRFQALLLAHRSSRGVTGTEGRSSKETIREVAYILAQLESLLKDGTDWTWECIVAVDTGDAEENPQSGLTSLMQQCLWLLNDLRPSTKQLHRESVSLMQIIIDGPAAVEIRHLRIDESLLERMVICLRDQDATLQSPLLQLITAAIRLRVKGEITMPVTEARRRSSLADRRRSTAAARTNETITTAPSTVSPPPQLMPTLQVAFASSSARLCLEQWVAFLSTILPTFASAIFPSLLPLVETLCTQLESMFAELVALTTAEVPRASFSPDVGVVCLLDALEMTLARAHDCLTLEDLPEEQTKSQAPSGGFLSSVASGVFKVQGPPSKTAHANSRLTVVLAFQDTIRCCLKIWTWSNNTTAIEGYDKSSSATTAHNALRLRNKTRYLLEQMFAVEPLESLEIMIDFWSSGEQNEPAATVFSLLQVMQSSRPKHVLPVILDSLCSRVVPSALPPARQSSQATEITASQAANFLLAYLRAMEDDALDEVWADSSAFIKDVLANPLPYRHIMPILLALVHLLAQKVGNTNYGDQKKMRKDLADMFQKLLAATFTTLSPDHFAEPFRDETFKNGFPSTGATGVIDRMDVLSVLRRAVSDLDTVLDSPDRIATVITSISNSVLSPAFNAKTFPSSVSDGHLDLLLAMSNRAPTSKAWRKEVTEAFNNPRLFTSPVDLLQTHWLPVLHQWSARDKDRMSELLSRLTAPTTAGLVFGVGANAARLEADRKSQLNLRRVCLLLLASPIDTWVTHLRDFDEKLVELFDATSSSSPSSAVKADLYMLCRALTLAFSGTQLSPLWPTINGNLQSALTSMLRSHLDGHTFTNISILQACKLLDQLVLLSPEEFQLHEWLFIADTVDAVYQPSGQYATSALADQVADALRLNGGSDQQALGTLGGTSAEADGQRRLLLHDDALPTDDIKAMDREEFGRTVLRPFLSQLGIHAYEGTYTMEPPTSEACYQSLLKDLTDMSTVLA</sequence>
<evidence type="ECO:0000313" key="12">
    <source>
        <dbReference type="Proteomes" id="UP001175353"/>
    </source>
</evidence>
<comment type="similarity">
    <text evidence="6">Belongs to the DOP1 family.</text>
</comment>
<dbReference type="InterPro" id="IPR016024">
    <property type="entry name" value="ARM-type_fold"/>
</dbReference>
<keyword evidence="4" id="KW-0333">Golgi apparatus</keyword>
<dbReference type="PANTHER" id="PTHR14042:SF24">
    <property type="entry name" value="PROTEIN DOPEY-1 HOMOLOG"/>
    <property type="match status" value="1"/>
</dbReference>
<comment type="caution">
    <text evidence="11">The sequence shown here is derived from an EMBL/GenBank/DDBJ whole genome shotgun (WGS) entry which is preliminary data.</text>
</comment>
<keyword evidence="2" id="KW-0813">Transport</keyword>
<evidence type="ECO:0000256" key="5">
    <source>
        <dbReference type="ARBA" id="ARBA00023136"/>
    </source>
</evidence>
<evidence type="ECO:0000256" key="3">
    <source>
        <dbReference type="ARBA" id="ARBA00022927"/>
    </source>
</evidence>
<keyword evidence="3" id="KW-0653">Protein transport</keyword>
<feature type="region of interest" description="Disordered" evidence="7">
    <location>
        <begin position="1024"/>
        <end position="1057"/>
    </location>
</feature>
<evidence type="ECO:0000256" key="7">
    <source>
        <dbReference type="SAM" id="MobiDB-lite"/>
    </source>
</evidence>
<dbReference type="EMBL" id="JAUJLE010000005">
    <property type="protein sequence ID" value="KAK1013621.1"/>
    <property type="molecule type" value="Genomic_DNA"/>
</dbReference>
<dbReference type="GO" id="GO:0005768">
    <property type="term" value="C:endosome"/>
    <property type="evidence" value="ECO:0007669"/>
    <property type="project" value="TreeGrafter"/>
</dbReference>
<feature type="domain" description="DOP1-like middle TPR" evidence="9">
    <location>
        <begin position="389"/>
        <end position="593"/>
    </location>
</feature>
<evidence type="ECO:0000259" key="10">
    <source>
        <dbReference type="Pfam" id="PF24598"/>
    </source>
</evidence>
<dbReference type="GO" id="GO:0005829">
    <property type="term" value="C:cytosol"/>
    <property type="evidence" value="ECO:0007669"/>
    <property type="project" value="GOC"/>
</dbReference>
<dbReference type="GO" id="GO:0000139">
    <property type="term" value="C:Golgi membrane"/>
    <property type="evidence" value="ECO:0007669"/>
    <property type="project" value="UniProtKB-SubCell"/>
</dbReference>
<feature type="domain" description="DOP1-like C-terminal" evidence="10">
    <location>
        <begin position="1332"/>
        <end position="1805"/>
    </location>
</feature>
<dbReference type="Pfam" id="PF04118">
    <property type="entry name" value="Dopey_N"/>
    <property type="match status" value="1"/>
</dbReference>
<dbReference type="InterPro" id="IPR056457">
    <property type="entry name" value="DOP1_C"/>
</dbReference>
<evidence type="ECO:0008006" key="13">
    <source>
        <dbReference type="Google" id="ProtNLM"/>
    </source>
</evidence>